<evidence type="ECO:0000313" key="1">
    <source>
        <dbReference type="EMBL" id="KAI3708368.1"/>
    </source>
</evidence>
<reference evidence="2" key="1">
    <citation type="journal article" date="2022" name="Mol. Ecol. Resour.">
        <title>The genomes of chicory, endive, great burdock and yacon provide insights into Asteraceae palaeo-polyploidization history and plant inulin production.</title>
        <authorList>
            <person name="Fan W."/>
            <person name="Wang S."/>
            <person name="Wang H."/>
            <person name="Wang A."/>
            <person name="Jiang F."/>
            <person name="Liu H."/>
            <person name="Zhao H."/>
            <person name="Xu D."/>
            <person name="Zhang Y."/>
        </authorList>
    </citation>
    <scope>NUCLEOTIDE SEQUENCE [LARGE SCALE GENOMIC DNA]</scope>
    <source>
        <strain evidence="2">cv. Punajuju</strain>
    </source>
</reference>
<gene>
    <name evidence="1" type="ORF">L2E82_37536</name>
</gene>
<dbReference type="Proteomes" id="UP001055811">
    <property type="component" value="Linkage Group LG07"/>
</dbReference>
<proteinExistence type="predicted"/>
<dbReference type="EMBL" id="CM042015">
    <property type="protein sequence ID" value="KAI3708368.1"/>
    <property type="molecule type" value="Genomic_DNA"/>
</dbReference>
<evidence type="ECO:0000313" key="2">
    <source>
        <dbReference type="Proteomes" id="UP001055811"/>
    </source>
</evidence>
<keyword evidence="2" id="KW-1185">Reference proteome</keyword>
<protein>
    <submittedName>
        <fullName evidence="1">Uncharacterized protein</fullName>
    </submittedName>
</protein>
<accession>A0ACB9AF80</accession>
<comment type="caution">
    <text evidence="1">The sequence shown here is derived from an EMBL/GenBank/DDBJ whole genome shotgun (WGS) entry which is preliminary data.</text>
</comment>
<organism evidence="1 2">
    <name type="scientific">Cichorium intybus</name>
    <name type="common">Chicory</name>
    <dbReference type="NCBI Taxonomy" id="13427"/>
    <lineage>
        <taxon>Eukaryota</taxon>
        <taxon>Viridiplantae</taxon>
        <taxon>Streptophyta</taxon>
        <taxon>Embryophyta</taxon>
        <taxon>Tracheophyta</taxon>
        <taxon>Spermatophyta</taxon>
        <taxon>Magnoliopsida</taxon>
        <taxon>eudicotyledons</taxon>
        <taxon>Gunneridae</taxon>
        <taxon>Pentapetalae</taxon>
        <taxon>asterids</taxon>
        <taxon>campanulids</taxon>
        <taxon>Asterales</taxon>
        <taxon>Asteraceae</taxon>
        <taxon>Cichorioideae</taxon>
        <taxon>Cichorieae</taxon>
        <taxon>Cichoriinae</taxon>
        <taxon>Cichorium</taxon>
    </lineage>
</organism>
<reference evidence="1 2" key="2">
    <citation type="journal article" date="2022" name="Mol. Ecol. Resour.">
        <title>The genomes of chicory, endive, great burdock and yacon provide insights into Asteraceae paleo-polyploidization history and plant inulin production.</title>
        <authorList>
            <person name="Fan W."/>
            <person name="Wang S."/>
            <person name="Wang H."/>
            <person name="Wang A."/>
            <person name="Jiang F."/>
            <person name="Liu H."/>
            <person name="Zhao H."/>
            <person name="Xu D."/>
            <person name="Zhang Y."/>
        </authorList>
    </citation>
    <scope>NUCLEOTIDE SEQUENCE [LARGE SCALE GENOMIC DNA]</scope>
    <source>
        <strain evidence="2">cv. Punajuju</strain>
        <tissue evidence="1">Leaves</tissue>
    </source>
</reference>
<sequence>MIGEAAFKSMEVMLGLLEDEDESEAESSQRVSRKIILRDRWAANNLLMAHYFNDDAIYESKFRRRFRMHKPLFMRIVTDLTNFSEYISQRPDARGAEGFSPIQKCACAVRQLAYGSVGDSWDEYFQISERTTRETLEEFCRCVIEVYGPRYLRKPTFSDVQALYAHHANVHGFPGMLGSLDCLHWCWTTCPSAWHGQFTRGDKTHPTVILEAVASQDLWIWHAFFGAPGSINDINVLNMSPLFDGFCNGSAPDCPFQVNGTTYKYGYYLVDGIYPEYAVLVKSFTCPGDAKRIKFKAAQERARKDVERAFGVLKKRWQILENPARPRSVDKLSRIMYACIILHNMIIEDQGKAICQYVENEEVPSIPPIEPGSPPYVARRREIRNNQKHHELRADLAEHIYRLQNLDLNMPPQDDSEEYSD</sequence>
<name>A0ACB9AF80_CICIN</name>